<dbReference type="AlphaFoldDB" id="V2Y762"/>
<dbReference type="STRING" id="592026.GCWU0000282_001243"/>
<evidence type="ECO:0000256" key="1">
    <source>
        <dbReference type="SAM" id="Phobius"/>
    </source>
</evidence>
<dbReference type="Proteomes" id="UP000018227">
    <property type="component" value="Unassembled WGS sequence"/>
</dbReference>
<keyword evidence="1" id="KW-0812">Transmembrane</keyword>
<evidence type="ECO:0000313" key="2">
    <source>
        <dbReference type="EMBL" id="ESL03531.1"/>
    </source>
</evidence>
<dbReference type="RefSeq" id="WP_023354123.1">
    <property type="nucleotide sequence ID" value="NZ_KI535367.1"/>
</dbReference>
<evidence type="ECO:0008006" key="4">
    <source>
        <dbReference type="Google" id="ProtNLM"/>
    </source>
</evidence>
<keyword evidence="3" id="KW-1185">Reference proteome</keyword>
<name>V2Y762_9FIRM</name>
<gene>
    <name evidence="2" type="ORF">GCWU0000282_001243</name>
</gene>
<dbReference type="EMBL" id="ACIL03000009">
    <property type="protein sequence ID" value="ESL03531.1"/>
    <property type="molecule type" value="Genomic_DNA"/>
</dbReference>
<dbReference type="OrthoDB" id="7061752at2"/>
<comment type="caution">
    <text evidence="2">The sequence shown here is derived from an EMBL/GenBank/DDBJ whole genome shotgun (WGS) entry which is preliminary data.</text>
</comment>
<protein>
    <recommendedName>
        <fullName evidence="4">DUF4367 domain-containing protein</fullName>
    </recommendedName>
</protein>
<accession>V2Y762</accession>
<feature type="transmembrane region" description="Helical" evidence="1">
    <location>
        <begin position="39"/>
        <end position="60"/>
    </location>
</feature>
<dbReference type="HOGENOM" id="CLU_1331129_0_0_9"/>
<dbReference type="eggNOG" id="ENOG5033BQ4">
    <property type="taxonomic scope" value="Bacteria"/>
</dbReference>
<keyword evidence="1" id="KW-1133">Transmembrane helix</keyword>
<evidence type="ECO:0000313" key="3">
    <source>
        <dbReference type="Proteomes" id="UP000018227"/>
    </source>
</evidence>
<proteinExistence type="predicted"/>
<sequence length="218" mass="24475">MAKYNEIMDKIEVTDEMQSRILKNVGNHFSGRKSSRRKLWYPVFGGVAAVAMLMLIIRPWEGSNSPVGQNPPITGKQPPIMEQGGFGEEYSSAEELSKAVGFNVFEINNLPFKAKETNYIAIDKDFAEINYSGEENSLTYRKSVGTEDNSGDYNIYDYVGETEINKIKVTVKGEAESLKLAFWTDGKYSYSISLDKAVTQKEMKDLVMEVTEKEKSGS</sequence>
<keyword evidence="1" id="KW-0472">Membrane</keyword>
<organism evidence="2 3">
    <name type="scientific">Catonella morbi ATCC 51271</name>
    <dbReference type="NCBI Taxonomy" id="592026"/>
    <lineage>
        <taxon>Bacteria</taxon>
        <taxon>Bacillati</taxon>
        <taxon>Bacillota</taxon>
        <taxon>Clostridia</taxon>
        <taxon>Lachnospirales</taxon>
        <taxon>Lachnospiraceae</taxon>
        <taxon>Catonella</taxon>
    </lineage>
</organism>
<reference evidence="2 3" key="1">
    <citation type="submission" date="2013-06" db="EMBL/GenBank/DDBJ databases">
        <authorList>
            <person name="Weinstock G."/>
            <person name="Sodergren E."/>
            <person name="Clifton S."/>
            <person name="Fulton L."/>
            <person name="Fulton B."/>
            <person name="Courtney L."/>
            <person name="Fronick C."/>
            <person name="Harrison M."/>
            <person name="Strong C."/>
            <person name="Farmer C."/>
            <person name="Delahaunty K."/>
            <person name="Markovic C."/>
            <person name="Hall O."/>
            <person name="Minx P."/>
            <person name="Tomlinson C."/>
            <person name="Mitreva M."/>
            <person name="Nelson J."/>
            <person name="Hou S."/>
            <person name="Wollam A."/>
            <person name="Pepin K.H."/>
            <person name="Johnson M."/>
            <person name="Bhonagiri V."/>
            <person name="Nash W.E."/>
            <person name="Warren W."/>
            <person name="Chinwalla A."/>
            <person name="Mardis E.R."/>
            <person name="Wilson R.K."/>
        </authorList>
    </citation>
    <scope>NUCLEOTIDE SEQUENCE [LARGE SCALE GENOMIC DNA]</scope>
    <source>
        <strain evidence="2 3">ATCC 51271</strain>
    </source>
</reference>